<dbReference type="EMBL" id="QKLU01000001">
    <property type="protein sequence ID" value="PYF76700.1"/>
    <property type="molecule type" value="Genomic_DNA"/>
</dbReference>
<evidence type="ECO:0000256" key="1">
    <source>
        <dbReference type="ARBA" id="ARBA00022679"/>
    </source>
</evidence>
<comment type="caution">
    <text evidence="3">The sequence shown here is derived from an EMBL/GenBank/DDBJ whole genome shotgun (WGS) entry which is preliminary data.</text>
</comment>
<dbReference type="RefSeq" id="WP_211321284.1">
    <property type="nucleotide sequence ID" value="NZ_QKLU01000001.1"/>
</dbReference>
<sequence length="157" mass="17893">MIGNDVIDLDLAATESNWKRKGYLQKIFAPQEQKLILTSVNPDVMVWLLWSMKEAAYKIESRCTGIRCYAPSKLQGQIIQLTSDFSEGKIHTATSLYHTRSLIEKSMIHTTCSIDKKLFDTLKSSISIHKDQQYPEYHSSKPASVSHHGKYLALVYL</sequence>
<keyword evidence="4" id="KW-1185">Reference proteome</keyword>
<dbReference type="Gene3D" id="3.90.470.20">
    <property type="entry name" value="4'-phosphopantetheinyl transferase domain"/>
    <property type="match status" value="1"/>
</dbReference>
<dbReference type="GO" id="GO:0008897">
    <property type="term" value="F:holo-[acyl-carrier-protein] synthase activity"/>
    <property type="evidence" value="ECO:0007669"/>
    <property type="project" value="InterPro"/>
</dbReference>
<keyword evidence="1 3" id="KW-0808">Transferase</keyword>
<accession>A0A318UME5</accession>
<dbReference type="InterPro" id="IPR008278">
    <property type="entry name" value="4-PPantetheinyl_Trfase_dom"/>
</dbReference>
<reference evidence="3 4" key="1">
    <citation type="submission" date="2018-06" db="EMBL/GenBank/DDBJ databases">
        <title>Genomic Encyclopedia of Archaeal and Bacterial Type Strains, Phase II (KMG-II): from individual species to whole genera.</title>
        <authorList>
            <person name="Goeker M."/>
        </authorList>
    </citation>
    <scope>NUCLEOTIDE SEQUENCE [LARGE SCALE GENOMIC DNA]</scope>
    <source>
        <strain evidence="3 4">DSM 27372</strain>
    </source>
</reference>
<evidence type="ECO:0000313" key="3">
    <source>
        <dbReference type="EMBL" id="PYF76700.1"/>
    </source>
</evidence>
<dbReference type="Proteomes" id="UP000248198">
    <property type="component" value="Unassembled WGS sequence"/>
</dbReference>
<protein>
    <submittedName>
        <fullName evidence="3">4'-phosphopantetheinyl transferase superfamily protein</fullName>
    </submittedName>
</protein>
<dbReference type="GO" id="GO:0000287">
    <property type="term" value="F:magnesium ion binding"/>
    <property type="evidence" value="ECO:0007669"/>
    <property type="project" value="InterPro"/>
</dbReference>
<dbReference type="Pfam" id="PF01648">
    <property type="entry name" value="ACPS"/>
    <property type="match status" value="1"/>
</dbReference>
<proteinExistence type="predicted"/>
<dbReference type="InterPro" id="IPR037143">
    <property type="entry name" value="4-PPantetheinyl_Trfase_dom_sf"/>
</dbReference>
<feature type="domain" description="4'-phosphopantetheinyl transferase" evidence="2">
    <location>
        <begin position="2"/>
        <end position="66"/>
    </location>
</feature>
<dbReference type="SUPFAM" id="SSF56214">
    <property type="entry name" value="4'-phosphopantetheinyl transferase"/>
    <property type="match status" value="1"/>
</dbReference>
<dbReference type="AlphaFoldDB" id="A0A318UME5"/>
<evidence type="ECO:0000313" key="4">
    <source>
        <dbReference type="Proteomes" id="UP000248198"/>
    </source>
</evidence>
<gene>
    <name evidence="3" type="ORF">B0O44_101171</name>
</gene>
<name>A0A318UME5_9SPHI</name>
<organism evidence="3 4">
    <name type="scientific">Pedobacter nutrimenti</name>
    <dbReference type="NCBI Taxonomy" id="1241337"/>
    <lineage>
        <taxon>Bacteria</taxon>
        <taxon>Pseudomonadati</taxon>
        <taxon>Bacteroidota</taxon>
        <taxon>Sphingobacteriia</taxon>
        <taxon>Sphingobacteriales</taxon>
        <taxon>Sphingobacteriaceae</taxon>
        <taxon>Pedobacter</taxon>
    </lineage>
</organism>
<evidence type="ECO:0000259" key="2">
    <source>
        <dbReference type="Pfam" id="PF01648"/>
    </source>
</evidence>